<sequence>MRRLLLCVPLVAVLTGCPVDFQGWAGMKQQPKALPYRESGFFEDERAMRQPPPGTVPRSRRGQSRLFLTGREGPDAGSPDAGYLDEIPLTLTRETVERGGKSYEIYCATCHGILGDGASQVARNMGLREPPSLLDLPPYPDGYYFAVISEGYGLMPAYSEKLSPEQRWAVVAYVRALQASQRVRLEDVPPEARPLLLKGGTP</sequence>
<evidence type="ECO:0000256" key="1">
    <source>
        <dbReference type="ARBA" id="ARBA00022617"/>
    </source>
</evidence>
<dbReference type="Gene3D" id="1.10.760.10">
    <property type="entry name" value="Cytochrome c-like domain"/>
    <property type="match status" value="1"/>
</dbReference>
<dbReference type="PANTHER" id="PTHR40394">
    <property type="entry name" value="LIPOPROTEIN-RELATED"/>
    <property type="match status" value="1"/>
</dbReference>
<dbReference type="InterPro" id="IPR036909">
    <property type="entry name" value="Cyt_c-like_dom_sf"/>
</dbReference>
<reference evidence="5 6" key="1">
    <citation type="submission" date="2019-08" db="EMBL/GenBank/DDBJ databases">
        <title>Archangium and Cystobacter genomes.</title>
        <authorList>
            <person name="Chen I.-C.K."/>
            <person name="Wielgoss S."/>
        </authorList>
    </citation>
    <scope>NUCLEOTIDE SEQUENCE [LARGE SCALE GENOMIC DNA]</scope>
    <source>
        <strain evidence="5 6">Cbm 6</strain>
    </source>
</reference>
<feature type="domain" description="Cytochrome c" evidence="4">
    <location>
        <begin position="95"/>
        <end position="174"/>
    </location>
</feature>
<dbReference type="Pfam" id="PF13442">
    <property type="entry name" value="Cytochrome_CBB3"/>
    <property type="match status" value="1"/>
</dbReference>
<keyword evidence="3" id="KW-0408">Iron</keyword>
<name>A0ABY9X9L6_9BACT</name>
<proteinExistence type="predicted"/>
<keyword evidence="2" id="KW-0479">Metal-binding</keyword>
<keyword evidence="6" id="KW-1185">Reference proteome</keyword>
<accession>A0ABY9X9L6</accession>
<gene>
    <name evidence="5" type="ORF">F0U60_53965</name>
</gene>
<dbReference type="PANTHER" id="PTHR40394:SF2">
    <property type="entry name" value="QUINOL:CYTOCHROME C OXIDOREDUCTASE MEMBRANE PROTEIN"/>
    <property type="match status" value="1"/>
</dbReference>
<evidence type="ECO:0000256" key="2">
    <source>
        <dbReference type="ARBA" id="ARBA00022723"/>
    </source>
</evidence>
<evidence type="ECO:0000256" key="3">
    <source>
        <dbReference type="ARBA" id="ARBA00023004"/>
    </source>
</evidence>
<keyword evidence="1" id="KW-0349">Heme</keyword>
<evidence type="ECO:0000259" key="4">
    <source>
        <dbReference type="Pfam" id="PF13442"/>
    </source>
</evidence>
<dbReference type="SUPFAM" id="SSF46626">
    <property type="entry name" value="Cytochrome c"/>
    <property type="match status" value="1"/>
</dbReference>
<organism evidence="5 6">
    <name type="scientific">Archangium minus</name>
    <dbReference type="NCBI Taxonomy" id="83450"/>
    <lineage>
        <taxon>Bacteria</taxon>
        <taxon>Pseudomonadati</taxon>
        <taxon>Myxococcota</taxon>
        <taxon>Myxococcia</taxon>
        <taxon>Myxococcales</taxon>
        <taxon>Cystobacterineae</taxon>
        <taxon>Archangiaceae</taxon>
        <taxon>Archangium</taxon>
    </lineage>
</organism>
<dbReference type="RefSeq" id="WP_395812341.1">
    <property type="nucleotide sequence ID" value="NZ_CP043494.1"/>
</dbReference>
<dbReference type="EMBL" id="CP043494">
    <property type="protein sequence ID" value="WNG52034.1"/>
    <property type="molecule type" value="Genomic_DNA"/>
</dbReference>
<evidence type="ECO:0000313" key="5">
    <source>
        <dbReference type="EMBL" id="WNG52034.1"/>
    </source>
</evidence>
<dbReference type="Proteomes" id="UP001611383">
    <property type="component" value="Chromosome"/>
</dbReference>
<protein>
    <submittedName>
        <fullName evidence="5">Cytochrome c</fullName>
    </submittedName>
</protein>
<evidence type="ECO:0000313" key="6">
    <source>
        <dbReference type="Proteomes" id="UP001611383"/>
    </source>
</evidence>
<dbReference type="InterPro" id="IPR009056">
    <property type="entry name" value="Cyt_c-like_dom"/>
</dbReference>